<keyword evidence="5 10" id="KW-0819">tRNA processing</keyword>
<evidence type="ECO:0000256" key="6">
    <source>
        <dbReference type="ARBA" id="ARBA00022741"/>
    </source>
</evidence>
<gene>
    <name evidence="10 14" type="primary">miaA</name>
    <name evidence="14" type="ORF">GCM10011515_09740</name>
</gene>
<keyword evidence="15" id="KW-1185">Reference proteome</keyword>
<accession>A0ABQ1S757</accession>
<feature type="site" description="Interaction with substrate tRNA" evidence="10">
    <location>
        <position position="117"/>
    </location>
</feature>
<feature type="site" description="Interaction with substrate tRNA" evidence="10">
    <location>
        <position position="139"/>
    </location>
</feature>
<evidence type="ECO:0000256" key="12">
    <source>
        <dbReference type="RuleBase" id="RU003784"/>
    </source>
</evidence>
<evidence type="ECO:0000256" key="9">
    <source>
        <dbReference type="ARBA" id="ARBA00049563"/>
    </source>
</evidence>
<dbReference type="InterPro" id="IPR039657">
    <property type="entry name" value="Dimethylallyltransferase"/>
</dbReference>
<dbReference type="NCBIfam" id="TIGR00174">
    <property type="entry name" value="miaA"/>
    <property type="match status" value="1"/>
</dbReference>
<dbReference type="Gene3D" id="3.40.50.300">
    <property type="entry name" value="P-loop containing nucleotide triphosphate hydrolases"/>
    <property type="match status" value="1"/>
</dbReference>
<feature type="binding site" evidence="10">
    <location>
        <begin position="21"/>
        <end position="28"/>
    </location>
    <ligand>
        <name>ATP</name>
        <dbReference type="ChEBI" id="CHEBI:30616"/>
    </ligand>
</feature>
<evidence type="ECO:0000256" key="8">
    <source>
        <dbReference type="ARBA" id="ARBA00022842"/>
    </source>
</evidence>
<evidence type="ECO:0000256" key="5">
    <source>
        <dbReference type="ARBA" id="ARBA00022694"/>
    </source>
</evidence>
<dbReference type="PANTHER" id="PTHR11088:SF60">
    <property type="entry name" value="TRNA DIMETHYLALLYLTRANSFERASE"/>
    <property type="match status" value="1"/>
</dbReference>
<comment type="function">
    <text evidence="2 10 12">Catalyzes the transfer of a dimethylallyl group onto the adenine at position 37 in tRNAs that read codons beginning with uridine, leading to the formation of N6-(dimethylallyl)adenosine (i(6)A).</text>
</comment>
<feature type="binding site" evidence="10">
    <location>
        <begin position="23"/>
        <end position="28"/>
    </location>
    <ligand>
        <name>substrate</name>
    </ligand>
</feature>
<comment type="caution">
    <text evidence="10">Lacks conserved residue(s) required for the propagation of feature annotation.</text>
</comment>
<dbReference type="InterPro" id="IPR027417">
    <property type="entry name" value="P-loop_NTPase"/>
</dbReference>
<dbReference type="Proteomes" id="UP000619041">
    <property type="component" value="Unassembled WGS sequence"/>
</dbReference>
<evidence type="ECO:0000256" key="1">
    <source>
        <dbReference type="ARBA" id="ARBA00001946"/>
    </source>
</evidence>
<dbReference type="HAMAP" id="MF_00185">
    <property type="entry name" value="IPP_trans"/>
    <property type="match status" value="1"/>
</dbReference>
<dbReference type="Pfam" id="PF01715">
    <property type="entry name" value="IPPT"/>
    <property type="match status" value="1"/>
</dbReference>
<dbReference type="EMBL" id="BMKL01000001">
    <property type="protein sequence ID" value="GGD92100.1"/>
    <property type="molecule type" value="Genomic_DNA"/>
</dbReference>
<dbReference type="PANTHER" id="PTHR11088">
    <property type="entry name" value="TRNA DIMETHYLALLYLTRANSFERASE"/>
    <property type="match status" value="1"/>
</dbReference>
<comment type="caution">
    <text evidence="14">The sequence shown here is derived from an EMBL/GenBank/DDBJ whole genome shotgun (WGS) entry which is preliminary data.</text>
</comment>
<feature type="region of interest" description="Interaction with substrate tRNA" evidence="10">
    <location>
        <begin position="51"/>
        <end position="54"/>
    </location>
</feature>
<keyword evidence="7 10" id="KW-0067">ATP-binding</keyword>
<evidence type="ECO:0000313" key="14">
    <source>
        <dbReference type="EMBL" id="GGD92100.1"/>
    </source>
</evidence>
<evidence type="ECO:0000313" key="15">
    <source>
        <dbReference type="Proteomes" id="UP000619041"/>
    </source>
</evidence>
<evidence type="ECO:0000256" key="3">
    <source>
        <dbReference type="ARBA" id="ARBA00005842"/>
    </source>
</evidence>
<sequence>MSTDNPPELGGERPPVALIAGPTASGKSDLAVGLALARAKRGLASVVINADSAQVYADLAVLSARPSEQEMQGIAHRLFGAWDGATACSAADWAAAARAEITTAHAVGALPILVGGTGLYLRTLIEGIAPVPPIDPEVRTSVRELHVSEAHASLVQEDPERAGVLSPNDTARVARALEVVRSTGKTLAYWQARRSGGIANEVTLSPVILTAEREWLFGRCDRRFANMVDAGAVAEVETLVARRLDPALPVMRAIGVSEIAAWLEGLTTREEAIAKGQLATRQYAKRQATWFRNQPPEDWPRFTVDDSGWADKIETLFPFVLLT</sequence>
<name>A0ABQ1S757_9SPHN</name>
<organism evidence="14 15">
    <name type="scientific">Tsuneonella deserti</name>
    <dbReference type="NCBI Taxonomy" id="2035528"/>
    <lineage>
        <taxon>Bacteria</taxon>
        <taxon>Pseudomonadati</taxon>
        <taxon>Pseudomonadota</taxon>
        <taxon>Alphaproteobacteria</taxon>
        <taxon>Sphingomonadales</taxon>
        <taxon>Erythrobacteraceae</taxon>
        <taxon>Tsuneonella</taxon>
    </lineage>
</organism>
<protein>
    <recommendedName>
        <fullName evidence="10">tRNA dimethylallyltransferase</fullName>
        <ecNumber evidence="10">2.5.1.75</ecNumber>
    </recommendedName>
    <alternativeName>
        <fullName evidence="10">Dimethylallyl diphosphate:tRNA dimethylallyltransferase</fullName>
        <shortName evidence="10">DMAPP:tRNA dimethylallyltransferase</shortName>
        <shortName evidence="10">DMATase</shortName>
    </alternativeName>
    <alternativeName>
        <fullName evidence="10">Isopentenyl-diphosphate:tRNA isopentenyltransferase</fullName>
        <shortName evidence="10">IPP transferase</shortName>
        <shortName evidence="10">IPPT</shortName>
        <shortName evidence="10">IPTase</shortName>
    </alternativeName>
</protein>
<evidence type="ECO:0000256" key="2">
    <source>
        <dbReference type="ARBA" id="ARBA00003213"/>
    </source>
</evidence>
<evidence type="ECO:0000256" key="4">
    <source>
        <dbReference type="ARBA" id="ARBA00022679"/>
    </source>
</evidence>
<dbReference type="Gene3D" id="1.10.20.140">
    <property type="match status" value="1"/>
</dbReference>
<comment type="cofactor">
    <cofactor evidence="1 10">
        <name>Mg(2+)</name>
        <dbReference type="ChEBI" id="CHEBI:18420"/>
    </cofactor>
</comment>
<comment type="catalytic activity">
    <reaction evidence="9 10 11">
        <text>adenosine(37) in tRNA + dimethylallyl diphosphate = N(6)-dimethylallyladenosine(37) in tRNA + diphosphate</text>
        <dbReference type="Rhea" id="RHEA:26482"/>
        <dbReference type="Rhea" id="RHEA-COMP:10162"/>
        <dbReference type="Rhea" id="RHEA-COMP:10375"/>
        <dbReference type="ChEBI" id="CHEBI:33019"/>
        <dbReference type="ChEBI" id="CHEBI:57623"/>
        <dbReference type="ChEBI" id="CHEBI:74411"/>
        <dbReference type="ChEBI" id="CHEBI:74415"/>
        <dbReference type="EC" id="2.5.1.75"/>
    </reaction>
</comment>
<reference evidence="15" key="1">
    <citation type="journal article" date="2019" name="Int. J. Syst. Evol. Microbiol.">
        <title>The Global Catalogue of Microorganisms (GCM) 10K type strain sequencing project: providing services to taxonomists for standard genome sequencing and annotation.</title>
        <authorList>
            <consortium name="The Broad Institute Genomics Platform"/>
            <consortium name="The Broad Institute Genome Sequencing Center for Infectious Disease"/>
            <person name="Wu L."/>
            <person name="Ma J."/>
        </authorList>
    </citation>
    <scope>NUCLEOTIDE SEQUENCE [LARGE SCALE GENOMIC DNA]</scope>
    <source>
        <strain evidence="15">CGMCC 1.15959</strain>
    </source>
</reference>
<evidence type="ECO:0000256" key="13">
    <source>
        <dbReference type="RuleBase" id="RU003785"/>
    </source>
</evidence>
<evidence type="ECO:0000256" key="10">
    <source>
        <dbReference type="HAMAP-Rule" id="MF_00185"/>
    </source>
</evidence>
<keyword evidence="6 10" id="KW-0547">Nucleotide-binding</keyword>
<keyword evidence="8 10" id="KW-0460">Magnesium</keyword>
<dbReference type="SUPFAM" id="SSF52540">
    <property type="entry name" value="P-loop containing nucleoside triphosphate hydrolases"/>
    <property type="match status" value="1"/>
</dbReference>
<evidence type="ECO:0000256" key="11">
    <source>
        <dbReference type="RuleBase" id="RU003783"/>
    </source>
</evidence>
<dbReference type="RefSeq" id="WP_188644104.1">
    <property type="nucleotide sequence ID" value="NZ_BMKL01000001.1"/>
</dbReference>
<proteinExistence type="inferred from homology"/>
<keyword evidence="4 10" id="KW-0808">Transferase</keyword>
<comment type="similarity">
    <text evidence="3 10 13">Belongs to the IPP transferase family.</text>
</comment>
<evidence type="ECO:0000256" key="7">
    <source>
        <dbReference type="ARBA" id="ARBA00022840"/>
    </source>
</evidence>
<comment type="subunit">
    <text evidence="10">Monomer.</text>
</comment>
<dbReference type="EC" id="2.5.1.75" evidence="10"/>
<dbReference type="InterPro" id="IPR018022">
    <property type="entry name" value="IPT"/>
</dbReference>